<evidence type="ECO:0000313" key="3">
    <source>
        <dbReference type="Proteomes" id="UP001525379"/>
    </source>
</evidence>
<dbReference type="RefSeq" id="WP_260104637.1">
    <property type="nucleotide sequence ID" value="NZ_JALXSQ010000048.1"/>
</dbReference>
<dbReference type="SUPFAM" id="SSF54593">
    <property type="entry name" value="Glyoxalase/Bleomycin resistance protein/Dihydroxybiphenyl dioxygenase"/>
    <property type="match status" value="1"/>
</dbReference>
<organism evidence="2 3">
    <name type="scientific">Pseudoclavibacter albus</name>
    <dbReference type="NCBI Taxonomy" id="272241"/>
    <lineage>
        <taxon>Bacteria</taxon>
        <taxon>Bacillati</taxon>
        <taxon>Actinomycetota</taxon>
        <taxon>Actinomycetes</taxon>
        <taxon>Micrococcales</taxon>
        <taxon>Microbacteriaceae</taxon>
        <taxon>Pseudoclavibacter</taxon>
    </lineage>
</organism>
<dbReference type="Proteomes" id="UP001525379">
    <property type="component" value="Unassembled WGS sequence"/>
</dbReference>
<reference evidence="2 3" key="1">
    <citation type="submission" date="2022-04" db="EMBL/GenBank/DDBJ databases">
        <title>Human microbiome associated bacterial genomes.</title>
        <authorList>
            <person name="Sandstrom S."/>
            <person name="Salamzade R."/>
            <person name="Kalan L.R."/>
        </authorList>
    </citation>
    <scope>NUCLEOTIDE SEQUENCE [LARGE SCALE GENOMIC DNA]</scope>
    <source>
        <strain evidence="3">p3-SID1799</strain>
    </source>
</reference>
<dbReference type="InterPro" id="IPR004360">
    <property type="entry name" value="Glyas_Fos-R_dOase_dom"/>
</dbReference>
<dbReference type="EMBL" id="JALXSQ010000048">
    <property type="protein sequence ID" value="MCT2043497.1"/>
    <property type="molecule type" value="Genomic_DNA"/>
</dbReference>
<dbReference type="Gene3D" id="3.10.180.10">
    <property type="entry name" value="2,3-Dihydroxybiphenyl 1,2-Dioxygenase, domain 1"/>
    <property type="match status" value="1"/>
</dbReference>
<protein>
    <recommendedName>
        <fullName evidence="1">Glyoxalase/fosfomycin resistance/dioxygenase domain-containing protein</fullName>
    </recommendedName>
</protein>
<accession>A0ABT2HYV8</accession>
<evidence type="ECO:0000259" key="1">
    <source>
        <dbReference type="Pfam" id="PF00903"/>
    </source>
</evidence>
<evidence type="ECO:0000313" key="2">
    <source>
        <dbReference type="EMBL" id="MCT2043497.1"/>
    </source>
</evidence>
<comment type="caution">
    <text evidence="2">The sequence shown here is derived from an EMBL/GenBank/DDBJ whole genome shotgun (WGS) entry which is preliminary data.</text>
</comment>
<feature type="domain" description="Glyoxalase/fosfomycin resistance/dioxygenase" evidence="1">
    <location>
        <begin position="17"/>
        <end position="70"/>
    </location>
</feature>
<name>A0ABT2HYV8_9MICO</name>
<gene>
    <name evidence="2" type="ORF">M3D15_09195</name>
</gene>
<dbReference type="Pfam" id="PF00903">
    <property type="entry name" value="Glyoxalase"/>
    <property type="match status" value="1"/>
</dbReference>
<keyword evidence="3" id="KW-1185">Reference proteome</keyword>
<proteinExistence type="predicted"/>
<dbReference type="InterPro" id="IPR029068">
    <property type="entry name" value="Glyas_Bleomycin-R_OHBP_Dase"/>
</dbReference>
<sequence length="83" mass="9085">MAADSVPGMGPDTIFGNNISLAFTGPEEDLFRGWFDTLADGGQVVMPLEQQVWGDLYGALVDKFGMTWMFNIENKDAPARQAN</sequence>